<dbReference type="Proteomes" id="UP000035086">
    <property type="component" value="Chromosome"/>
</dbReference>
<evidence type="ECO:0000313" key="5">
    <source>
        <dbReference type="EMBL" id="SUA92775.1"/>
    </source>
</evidence>
<protein>
    <submittedName>
        <fullName evidence="4">ADP-ribose pyrophosphatase</fullName>
    </submittedName>
    <submittedName>
        <fullName evidence="5">NTP pyrophosphohydrolases containing a Zn-finger, probably nucleic-acid-binding</fullName>
    </submittedName>
</protein>
<dbReference type="Gene3D" id="3.90.79.10">
    <property type="entry name" value="Nucleoside Triphosphate Pyrophosphohydrolase"/>
    <property type="match status" value="1"/>
</dbReference>
<dbReference type="CDD" id="cd04679">
    <property type="entry name" value="NUDIX_MutT_Nudt1"/>
    <property type="match status" value="1"/>
</dbReference>
<dbReference type="PANTHER" id="PTHR43046">
    <property type="entry name" value="GDP-MANNOSE MANNOSYL HYDROLASE"/>
    <property type="match status" value="1"/>
</dbReference>
<evidence type="ECO:0000256" key="2">
    <source>
        <dbReference type="ARBA" id="ARBA00022801"/>
    </source>
</evidence>
<dbReference type="PANTHER" id="PTHR43046:SF14">
    <property type="entry name" value="MUTT_NUDIX FAMILY PROTEIN"/>
    <property type="match status" value="1"/>
</dbReference>
<dbReference type="InterPro" id="IPR015797">
    <property type="entry name" value="NUDIX_hydrolase-like_dom_sf"/>
</dbReference>
<dbReference type="SUPFAM" id="SSF55811">
    <property type="entry name" value="Nudix"/>
    <property type="match status" value="1"/>
</dbReference>
<keyword evidence="6" id="KW-1185">Reference proteome</keyword>
<evidence type="ECO:0000256" key="1">
    <source>
        <dbReference type="ARBA" id="ARBA00001946"/>
    </source>
</evidence>
<dbReference type="EMBL" id="UGSJ01000001">
    <property type="protein sequence ID" value="SUA92775.1"/>
    <property type="molecule type" value="Genomic_DNA"/>
</dbReference>
<reference evidence="5 7" key="3">
    <citation type="submission" date="2018-06" db="EMBL/GenBank/DDBJ databases">
        <authorList>
            <consortium name="Pathogen Informatics"/>
            <person name="Doyle S."/>
        </authorList>
    </citation>
    <scope>NUCLEOTIDE SEQUENCE [LARGE SCALE GENOMIC DNA]</scope>
    <source>
        <strain evidence="5 7">NCTC13159</strain>
    </source>
</reference>
<sequence>MTNPNQYIDTQFPRIGCGAAIHRDGRILLIRRLRDPEAGCWGLPGGKLDWAETVEDAVRREIREELAIVLGEVRLLCIVDQIDVARHAHWVAPVYEVTEFSGEPRVMEPEKHAAYAWFSRSELPAELTYATRVALDHLPSVR</sequence>
<evidence type="ECO:0000313" key="4">
    <source>
        <dbReference type="EMBL" id="AJC23637.2"/>
    </source>
</evidence>
<reference evidence="4" key="2">
    <citation type="submission" date="2016-11" db="EMBL/GenBank/DDBJ databases">
        <title>Complete Genome Sequencing of Pandoraea pulmonicola DSM 16583.</title>
        <authorList>
            <person name="Chan K.-G."/>
        </authorList>
    </citation>
    <scope>NUCLEOTIDE SEQUENCE</scope>
    <source>
        <strain evidence="4">DSM 16583</strain>
    </source>
</reference>
<evidence type="ECO:0000313" key="7">
    <source>
        <dbReference type="Proteomes" id="UP000254589"/>
    </source>
</evidence>
<dbReference type="Pfam" id="PF00293">
    <property type="entry name" value="NUDIX"/>
    <property type="match status" value="1"/>
</dbReference>
<dbReference type="PRINTS" id="PR00502">
    <property type="entry name" value="NUDIXFAMILY"/>
</dbReference>
<dbReference type="InterPro" id="IPR000086">
    <property type="entry name" value="NUDIX_hydrolase_dom"/>
</dbReference>
<dbReference type="InterPro" id="IPR020476">
    <property type="entry name" value="Nudix_hydrolase"/>
</dbReference>
<reference evidence="6" key="1">
    <citation type="submission" date="2014-12" db="EMBL/GenBank/DDBJ databases">
        <title>Complete Genome Sequencing of Pandoraea pulmonicola DSM 16583.</title>
        <authorList>
            <person name="Chan K.-G."/>
        </authorList>
    </citation>
    <scope>NUCLEOTIDE SEQUENCE [LARGE SCALE GENOMIC DNA]</scope>
    <source>
        <strain evidence="6">DSM 16583</strain>
    </source>
</reference>
<feature type="domain" description="Nudix hydrolase" evidence="3">
    <location>
        <begin position="12"/>
        <end position="140"/>
    </location>
</feature>
<dbReference type="KEGG" id="ppul:RO07_25000"/>
<evidence type="ECO:0000259" key="3">
    <source>
        <dbReference type="PROSITE" id="PS51462"/>
    </source>
</evidence>
<dbReference type="PROSITE" id="PS51462">
    <property type="entry name" value="NUDIX"/>
    <property type="match status" value="1"/>
</dbReference>
<accession>A0AAJ4ZGC2</accession>
<keyword evidence="2" id="KW-0378">Hydrolase</keyword>
<evidence type="ECO:0000313" key="6">
    <source>
        <dbReference type="Proteomes" id="UP000035086"/>
    </source>
</evidence>
<comment type="cofactor">
    <cofactor evidence="1">
        <name>Mg(2+)</name>
        <dbReference type="ChEBI" id="CHEBI:18420"/>
    </cofactor>
</comment>
<organism evidence="5 7">
    <name type="scientific">Pandoraea pulmonicola</name>
    <dbReference type="NCBI Taxonomy" id="93221"/>
    <lineage>
        <taxon>Bacteria</taxon>
        <taxon>Pseudomonadati</taxon>
        <taxon>Pseudomonadota</taxon>
        <taxon>Betaproteobacteria</taxon>
        <taxon>Burkholderiales</taxon>
        <taxon>Burkholderiaceae</taxon>
        <taxon>Pandoraea</taxon>
    </lineage>
</organism>
<proteinExistence type="predicted"/>
<dbReference type="Proteomes" id="UP000254589">
    <property type="component" value="Unassembled WGS sequence"/>
</dbReference>
<dbReference type="EMBL" id="CP010310">
    <property type="protein sequence ID" value="AJC23637.2"/>
    <property type="molecule type" value="Genomic_DNA"/>
</dbReference>
<gene>
    <name evidence="5" type="ORF">NCTC13159_04313</name>
    <name evidence="4" type="ORF">RO07_25000</name>
</gene>
<dbReference type="GO" id="GO:0016787">
    <property type="term" value="F:hydrolase activity"/>
    <property type="evidence" value="ECO:0007669"/>
    <property type="project" value="UniProtKB-KW"/>
</dbReference>
<dbReference type="AlphaFoldDB" id="A0AAJ4ZGC2"/>
<name>A0AAJ4ZGC2_PANPU</name>
<dbReference type="RefSeq" id="WP_052267399.1">
    <property type="nucleotide sequence ID" value="NZ_CP010310.2"/>
</dbReference>